<gene>
    <name evidence="3" type="ORF">ECPE_LOCUS5635</name>
</gene>
<sequence length="80" mass="9110">MRGMWRLVLIWFTLFVSVEMVTLEEGLSDPDRYIRYDAADYNVGMHAGIVLAMLYGILSTVVLGIYITSRILGYQKKGFA</sequence>
<feature type="signal peptide" evidence="2">
    <location>
        <begin position="1"/>
        <end position="23"/>
    </location>
</feature>
<evidence type="ECO:0000256" key="2">
    <source>
        <dbReference type="SAM" id="SignalP"/>
    </source>
</evidence>
<evidence type="ECO:0000313" key="5">
    <source>
        <dbReference type="WBParaSite" id="ECPE_0000564801-mRNA-1"/>
    </source>
</evidence>
<evidence type="ECO:0000256" key="1">
    <source>
        <dbReference type="SAM" id="Phobius"/>
    </source>
</evidence>
<dbReference type="Proteomes" id="UP000272942">
    <property type="component" value="Unassembled WGS sequence"/>
</dbReference>
<feature type="chain" id="PRO_5043138033" evidence="2">
    <location>
        <begin position="24"/>
        <end position="80"/>
    </location>
</feature>
<reference evidence="3 4" key="2">
    <citation type="submission" date="2018-11" db="EMBL/GenBank/DDBJ databases">
        <authorList>
            <consortium name="Pathogen Informatics"/>
        </authorList>
    </citation>
    <scope>NUCLEOTIDE SEQUENCE [LARGE SCALE GENOMIC DNA]</scope>
    <source>
        <strain evidence="3 4">Egypt</strain>
    </source>
</reference>
<evidence type="ECO:0000313" key="3">
    <source>
        <dbReference type="EMBL" id="VDP76092.1"/>
    </source>
</evidence>
<name>A0A183AFA0_9TREM</name>
<organism evidence="5">
    <name type="scientific">Echinostoma caproni</name>
    <dbReference type="NCBI Taxonomy" id="27848"/>
    <lineage>
        <taxon>Eukaryota</taxon>
        <taxon>Metazoa</taxon>
        <taxon>Spiralia</taxon>
        <taxon>Lophotrochozoa</taxon>
        <taxon>Platyhelminthes</taxon>
        <taxon>Trematoda</taxon>
        <taxon>Digenea</taxon>
        <taxon>Plagiorchiida</taxon>
        <taxon>Echinostomata</taxon>
        <taxon>Echinostomatoidea</taxon>
        <taxon>Echinostomatidae</taxon>
        <taxon>Echinostoma</taxon>
    </lineage>
</organism>
<proteinExistence type="predicted"/>
<protein>
    <submittedName>
        <fullName evidence="5">Cytochrom_C_asm domain-containing protein</fullName>
    </submittedName>
</protein>
<keyword evidence="4" id="KW-1185">Reference proteome</keyword>
<dbReference type="AlphaFoldDB" id="A0A183AFA0"/>
<keyword evidence="1" id="KW-0472">Membrane</keyword>
<evidence type="ECO:0000313" key="4">
    <source>
        <dbReference type="Proteomes" id="UP000272942"/>
    </source>
</evidence>
<accession>A0A183AFA0</accession>
<keyword evidence="1" id="KW-1133">Transmembrane helix</keyword>
<dbReference type="OrthoDB" id="6264453at2759"/>
<keyword evidence="1" id="KW-0812">Transmembrane</keyword>
<feature type="transmembrane region" description="Helical" evidence="1">
    <location>
        <begin position="47"/>
        <end position="67"/>
    </location>
</feature>
<dbReference type="EMBL" id="UZAN01042511">
    <property type="protein sequence ID" value="VDP76092.1"/>
    <property type="molecule type" value="Genomic_DNA"/>
</dbReference>
<dbReference type="WBParaSite" id="ECPE_0000564801-mRNA-1">
    <property type="protein sequence ID" value="ECPE_0000564801-mRNA-1"/>
    <property type="gene ID" value="ECPE_0000564801"/>
</dbReference>
<reference evidence="5" key="1">
    <citation type="submission" date="2016-06" db="UniProtKB">
        <authorList>
            <consortium name="WormBaseParasite"/>
        </authorList>
    </citation>
    <scope>IDENTIFICATION</scope>
</reference>
<keyword evidence="2" id="KW-0732">Signal</keyword>